<evidence type="ECO:0000313" key="2">
    <source>
        <dbReference type="Proteomes" id="UP000193200"/>
    </source>
</evidence>
<reference evidence="1 2" key="1">
    <citation type="submission" date="2017-03" db="EMBL/GenBank/DDBJ databases">
        <authorList>
            <person name="Afonso C.L."/>
            <person name="Miller P.J."/>
            <person name="Scott M.A."/>
            <person name="Spackman E."/>
            <person name="Goraichik I."/>
            <person name="Dimitrov K.M."/>
            <person name="Suarez D.L."/>
            <person name="Swayne D.E."/>
        </authorList>
    </citation>
    <scope>NUCLEOTIDE SEQUENCE [LARGE SCALE GENOMIC DNA]</scope>
    <source>
        <strain evidence="1 2">CECT 7691</strain>
    </source>
</reference>
<name>A0A1Y5S0I7_9PROT</name>
<dbReference type="AlphaFoldDB" id="A0A1Y5S0I7"/>
<dbReference type="InParanoid" id="A0A1Y5S0I7"/>
<protein>
    <submittedName>
        <fullName evidence="1">PAS domain protein</fullName>
    </submittedName>
</protein>
<dbReference type="Pfam" id="PF07310">
    <property type="entry name" value="PAS_5"/>
    <property type="match status" value="1"/>
</dbReference>
<accession>A0A1Y5S0I7</accession>
<dbReference type="EMBL" id="FWFR01000001">
    <property type="protein sequence ID" value="SLN29893.1"/>
    <property type="molecule type" value="Genomic_DNA"/>
</dbReference>
<gene>
    <name evidence="1" type="ORF">OCH7691_01037</name>
</gene>
<organism evidence="1 2">
    <name type="scientific">Oceanibacterium hippocampi</name>
    <dbReference type="NCBI Taxonomy" id="745714"/>
    <lineage>
        <taxon>Bacteria</taxon>
        <taxon>Pseudomonadati</taxon>
        <taxon>Pseudomonadota</taxon>
        <taxon>Alphaproteobacteria</taxon>
        <taxon>Sneathiellales</taxon>
        <taxon>Sneathiellaceae</taxon>
        <taxon>Oceanibacterium</taxon>
    </lineage>
</organism>
<dbReference type="Proteomes" id="UP000193200">
    <property type="component" value="Unassembled WGS sequence"/>
</dbReference>
<sequence length="169" mass="19139">MDVLLPPYRLDDVGETDERLVRFLGYWVSLRDDQAIPRRQDFRPEKIAEALPSLTLVEIVTENGCRRFRFRVVGSRIEMVQAVTAGDYIDDVASQEGRDASTARFARVLEAGQPVFDRYSMEVNPDRPMIVRALSCPLSRDGTTVSHIVTCAAVDNLSLDFLHRPRASR</sequence>
<keyword evidence="2" id="KW-1185">Reference proteome</keyword>
<proteinExistence type="predicted"/>
<dbReference type="InterPro" id="IPR009922">
    <property type="entry name" value="DUF1457"/>
</dbReference>
<evidence type="ECO:0000313" key="1">
    <source>
        <dbReference type="EMBL" id="SLN29893.1"/>
    </source>
</evidence>
<dbReference type="RefSeq" id="WP_176244927.1">
    <property type="nucleotide sequence ID" value="NZ_FWFR01000001.1"/>
</dbReference>